<feature type="domain" description="DUF4773" evidence="3">
    <location>
        <begin position="50"/>
        <end position="162"/>
    </location>
</feature>
<sequence>MSVKLTLSLFVAVLAAAHCANILDFFNIEDAKKLLEPAAELRNDPTCKWKCKGPACACCIEQNITSYEPEGAKCVHLRYLSKEEGLFVQISHGKKIDYAKVPATNPEPLCLVMGVLFQMCASFSHMAPTNDGVRGCVNLEPGTIFLSQRKVPLGCFRAREEGMEMMEPPKDAVVEEEEEETPEENTEETDVDFDPNKFFAGVYQTAQQSLALLTSLLETPNKNSTKPASPTDSSTSAPQENPTQTSQRRVPKNLKHPNQL</sequence>
<dbReference type="AlphaFoldDB" id="A0A9P0BQW1"/>
<dbReference type="PANTHER" id="PTHR36299:SF2">
    <property type="entry name" value="DUF4773 DOMAIN-CONTAINING PROTEIN"/>
    <property type="match status" value="1"/>
</dbReference>
<evidence type="ECO:0000313" key="5">
    <source>
        <dbReference type="Proteomes" id="UP001154114"/>
    </source>
</evidence>
<feature type="compositionally biased region" description="Polar residues" evidence="1">
    <location>
        <begin position="239"/>
        <end position="248"/>
    </location>
</feature>
<dbReference type="PANTHER" id="PTHR36299">
    <property type="entry name" value="AGAP008005-PA"/>
    <property type="match status" value="1"/>
</dbReference>
<dbReference type="InterPro" id="IPR031941">
    <property type="entry name" value="DUF4773"/>
</dbReference>
<proteinExistence type="predicted"/>
<feature type="compositionally biased region" description="Basic and acidic residues" evidence="1">
    <location>
        <begin position="162"/>
        <end position="173"/>
    </location>
</feature>
<evidence type="ECO:0000259" key="3">
    <source>
        <dbReference type="Pfam" id="PF15998"/>
    </source>
</evidence>
<feature type="chain" id="PRO_5040114231" description="DUF4773 domain-containing protein" evidence="2">
    <location>
        <begin position="20"/>
        <end position="260"/>
    </location>
</feature>
<protein>
    <recommendedName>
        <fullName evidence="3">DUF4773 domain-containing protein</fullName>
    </recommendedName>
</protein>
<keyword evidence="5" id="KW-1185">Reference proteome</keyword>
<evidence type="ECO:0000256" key="2">
    <source>
        <dbReference type="SAM" id="SignalP"/>
    </source>
</evidence>
<feature type="signal peptide" evidence="2">
    <location>
        <begin position="1"/>
        <end position="19"/>
    </location>
</feature>
<dbReference type="EMBL" id="LR824005">
    <property type="protein sequence ID" value="CAH0592305.1"/>
    <property type="molecule type" value="Genomic_DNA"/>
</dbReference>
<gene>
    <name evidence="4" type="ORF">CINC_LOCUS5532</name>
</gene>
<evidence type="ECO:0000256" key="1">
    <source>
        <dbReference type="SAM" id="MobiDB-lite"/>
    </source>
</evidence>
<feature type="region of interest" description="Disordered" evidence="1">
    <location>
        <begin position="217"/>
        <end position="260"/>
    </location>
</feature>
<feature type="region of interest" description="Disordered" evidence="1">
    <location>
        <begin position="162"/>
        <end position="194"/>
    </location>
</feature>
<feature type="compositionally biased region" description="Low complexity" evidence="1">
    <location>
        <begin position="224"/>
        <end position="238"/>
    </location>
</feature>
<dbReference type="Pfam" id="PF15998">
    <property type="entry name" value="DUF4773"/>
    <property type="match status" value="1"/>
</dbReference>
<evidence type="ECO:0000313" key="4">
    <source>
        <dbReference type="EMBL" id="CAH0592305.1"/>
    </source>
</evidence>
<feature type="compositionally biased region" description="Acidic residues" evidence="1">
    <location>
        <begin position="174"/>
        <end position="193"/>
    </location>
</feature>
<accession>A0A9P0BQW1</accession>
<keyword evidence="2" id="KW-0732">Signal</keyword>
<feature type="compositionally biased region" description="Basic residues" evidence="1">
    <location>
        <begin position="249"/>
        <end position="260"/>
    </location>
</feature>
<reference evidence="4" key="1">
    <citation type="submission" date="2021-12" db="EMBL/GenBank/DDBJ databases">
        <authorList>
            <person name="King R."/>
        </authorList>
    </citation>
    <scope>NUCLEOTIDE SEQUENCE</scope>
</reference>
<dbReference type="Proteomes" id="UP001154114">
    <property type="component" value="Chromosome 2"/>
</dbReference>
<organism evidence="4 5">
    <name type="scientific">Chrysodeixis includens</name>
    <name type="common">Soybean looper</name>
    <name type="synonym">Pseudoplusia includens</name>
    <dbReference type="NCBI Taxonomy" id="689277"/>
    <lineage>
        <taxon>Eukaryota</taxon>
        <taxon>Metazoa</taxon>
        <taxon>Ecdysozoa</taxon>
        <taxon>Arthropoda</taxon>
        <taxon>Hexapoda</taxon>
        <taxon>Insecta</taxon>
        <taxon>Pterygota</taxon>
        <taxon>Neoptera</taxon>
        <taxon>Endopterygota</taxon>
        <taxon>Lepidoptera</taxon>
        <taxon>Glossata</taxon>
        <taxon>Ditrysia</taxon>
        <taxon>Noctuoidea</taxon>
        <taxon>Noctuidae</taxon>
        <taxon>Plusiinae</taxon>
        <taxon>Chrysodeixis</taxon>
    </lineage>
</organism>
<dbReference type="OrthoDB" id="6590335at2759"/>
<name>A0A9P0BQW1_CHRIL</name>